<dbReference type="InterPro" id="IPR036749">
    <property type="entry name" value="Expansin_CBD_sf"/>
</dbReference>
<dbReference type="Gene3D" id="2.40.40.10">
    <property type="entry name" value="RlpA-like domain"/>
    <property type="match status" value="1"/>
</dbReference>
<dbReference type="EMBL" id="JBBPBN010000041">
    <property type="protein sequence ID" value="KAK8998703.1"/>
    <property type="molecule type" value="Genomic_DNA"/>
</dbReference>
<dbReference type="CDD" id="cd22277">
    <property type="entry name" value="DPBB_EXLB_N"/>
    <property type="match status" value="1"/>
</dbReference>
<dbReference type="PANTHER" id="PTHR31692:SF2">
    <property type="entry name" value="EXPANSIN-LIKE B1"/>
    <property type="match status" value="1"/>
</dbReference>
<reference evidence="5 6" key="1">
    <citation type="journal article" date="2024" name="G3 (Bethesda)">
        <title>Genome assembly of Hibiscus sabdariffa L. provides insights into metabolisms of medicinal natural products.</title>
        <authorList>
            <person name="Kim T."/>
        </authorList>
    </citation>
    <scope>NUCLEOTIDE SEQUENCE [LARGE SCALE GENOMIC DNA]</scope>
    <source>
        <strain evidence="5">TK-2024</strain>
        <tissue evidence="5">Old leaves</tissue>
    </source>
</reference>
<dbReference type="PROSITE" id="PS50843">
    <property type="entry name" value="EXPANSIN_CBD"/>
    <property type="match status" value="1"/>
</dbReference>
<dbReference type="InterPro" id="IPR007112">
    <property type="entry name" value="Expansin/allergen_DPBB_dom"/>
</dbReference>
<evidence type="ECO:0008006" key="7">
    <source>
        <dbReference type="Google" id="ProtNLM"/>
    </source>
</evidence>
<dbReference type="Proteomes" id="UP001396334">
    <property type="component" value="Unassembled WGS sequence"/>
</dbReference>
<feature type="domain" description="Expansin-like EG45" evidence="3">
    <location>
        <begin position="89"/>
        <end position="192"/>
    </location>
</feature>
<keyword evidence="2" id="KW-0472">Membrane</keyword>
<dbReference type="PANTHER" id="PTHR31692">
    <property type="entry name" value="EXPANSIN-B3"/>
    <property type="match status" value="1"/>
</dbReference>
<dbReference type="SUPFAM" id="SSF50685">
    <property type="entry name" value="Barwin-like endoglucanases"/>
    <property type="match status" value="1"/>
</dbReference>
<organism evidence="5 6">
    <name type="scientific">Hibiscus sabdariffa</name>
    <name type="common">roselle</name>
    <dbReference type="NCBI Taxonomy" id="183260"/>
    <lineage>
        <taxon>Eukaryota</taxon>
        <taxon>Viridiplantae</taxon>
        <taxon>Streptophyta</taxon>
        <taxon>Embryophyta</taxon>
        <taxon>Tracheophyta</taxon>
        <taxon>Spermatophyta</taxon>
        <taxon>Magnoliopsida</taxon>
        <taxon>eudicotyledons</taxon>
        <taxon>Gunneridae</taxon>
        <taxon>Pentapetalae</taxon>
        <taxon>rosids</taxon>
        <taxon>malvids</taxon>
        <taxon>Malvales</taxon>
        <taxon>Malvaceae</taxon>
        <taxon>Malvoideae</taxon>
        <taxon>Hibiscus</taxon>
    </lineage>
</organism>
<dbReference type="PRINTS" id="PR01225">
    <property type="entry name" value="EXPANSNFAMLY"/>
</dbReference>
<feature type="transmembrane region" description="Helical" evidence="2">
    <location>
        <begin position="12"/>
        <end position="38"/>
    </location>
</feature>
<evidence type="ECO:0000313" key="6">
    <source>
        <dbReference type="Proteomes" id="UP001396334"/>
    </source>
</evidence>
<keyword evidence="6" id="KW-1185">Reference proteome</keyword>
<sequence>MASVCNLLNRSLFSAITMGNSGIFASHLTFTASLLSLTFCSKNMGFSLKFRYCLVAVMVLLPALSYSQDYFVKSRATYYGSPDCLGTPSGACGYGEYGRTVNDANVAGAFRLYNNGTGCGAFYQVRCTNPEICTDNGVNIVVTDYGEGDHTDFILSPRAYARMAQSDSAAHLFSYGVVDVEYQRIPCQFGGKQLQLKVHESSRYPDYLAIIVLYHASKSEILSVEIWQKDTKEWTEMRRAYGAVFDIANLQGGPIYLRFQIRYSAGLRWVQAPNVIPTEWKAGVAYETDIQLY</sequence>
<comment type="caution">
    <text evidence="5">The sequence shown here is derived from an EMBL/GenBank/DDBJ whole genome shotgun (WGS) entry which is preliminary data.</text>
</comment>
<gene>
    <name evidence="5" type="ORF">V6N11_084087</name>
</gene>
<keyword evidence="2" id="KW-1133">Transmembrane helix</keyword>
<evidence type="ECO:0000259" key="3">
    <source>
        <dbReference type="PROSITE" id="PS50842"/>
    </source>
</evidence>
<proteinExistence type="inferred from homology"/>
<evidence type="ECO:0000256" key="2">
    <source>
        <dbReference type="SAM" id="Phobius"/>
    </source>
</evidence>
<feature type="domain" description="Expansin-like CBD" evidence="4">
    <location>
        <begin position="206"/>
        <end position="288"/>
    </location>
</feature>
<dbReference type="InterPro" id="IPR007117">
    <property type="entry name" value="Expansin_CBD"/>
</dbReference>
<accession>A0ABR2QDF4</accession>
<evidence type="ECO:0000313" key="5">
    <source>
        <dbReference type="EMBL" id="KAK8998703.1"/>
    </source>
</evidence>
<dbReference type="InterPro" id="IPR007118">
    <property type="entry name" value="Expan_Lol_pI"/>
</dbReference>
<feature type="transmembrane region" description="Helical" evidence="2">
    <location>
        <begin position="50"/>
        <end position="67"/>
    </location>
</feature>
<evidence type="ECO:0000259" key="4">
    <source>
        <dbReference type="PROSITE" id="PS50843"/>
    </source>
</evidence>
<dbReference type="Pfam" id="PF03330">
    <property type="entry name" value="DPBB_1"/>
    <property type="match status" value="1"/>
</dbReference>
<dbReference type="SUPFAM" id="SSF49590">
    <property type="entry name" value="PHL pollen allergen"/>
    <property type="match status" value="1"/>
</dbReference>
<protein>
    <recommendedName>
        <fullName evidence="7">Expansin-like B1</fullName>
    </recommendedName>
</protein>
<comment type="similarity">
    <text evidence="1">Belongs to the expansin family.</text>
</comment>
<dbReference type="PROSITE" id="PS50842">
    <property type="entry name" value="EXPANSIN_EG45"/>
    <property type="match status" value="1"/>
</dbReference>
<dbReference type="Pfam" id="PF01357">
    <property type="entry name" value="Expansin_C"/>
    <property type="match status" value="1"/>
</dbReference>
<dbReference type="InterPro" id="IPR036908">
    <property type="entry name" value="RlpA-like_sf"/>
</dbReference>
<name>A0ABR2QDF4_9ROSI</name>
<dbReference type="Gene3D" id="2.60.40.760">
    <property type="entry name" value="Expansin, cellulose-binding-like domain"/>
    <property type="match status" value="1"/>
</dbReference>
<evidence type="ECO:0000256" key="1">
    <source>
        <dbReference type="RuleBase" id="RU003460"/>
    </source>
</evidence>
<keyword evidence="2" id="KW-0812">Transmembrane</keyword>
<dbReference type="InterPro" id="IPR009009">
    <property type="entry name" value="RlpA-like_DPBB"/>
</dbReference>